<dbReference type="Pfam" id="PF09335">
    <property type="entry name" value="VTT_dom"/>
    <property type="match status" value="1"/>
</dbReference>
<keyword evidence="4 7" id="KW-0812">Transmembrane</keyword>
<keyword evidence="6 7" id="KW-0472">Membrane</keyword>
<evidence type="ECO:0000256" key="7">
    <source>
        <dbReference type="RuleBase" id="RU367016"/>
    </source>
</evidence>
<protein>
    <submittedName>
        <fullName evidence="9">VTT domain-containing protein</fullName>
    </submittedName>
</protein>
<keyword evidence="5 7" id="KW-1133">Transmembrane helix</keyword>
<feature type="transmembrane region" description="Helical" evidence="7">
    <location>
        <begin position="150"/>
        <end position="172"/>
    </location>
</feature>
<feature type="transmembrane region" description="Helical" evidence="7">
    <location>
        <begin position="68"/>
        <end position="89"/>
    </location>
</feature>
<evidence type="ECO:0000256" key="4">
    <source>
        <dbReference type="ARBA" id="ARBA00022692"/>
    </source>
</evidence>
<comment type="similarity">
    <text evidence="2 7">Belongs to the DedA family.</text>
</comment>
<comment type="subcellular location">
    <subcellularLocation>
        <location evidence="1 7">Cell membrane</location>
        <topology evidence="1 7">Multi-pass membrane protein</topology>
    </subcellularLocation>
</comment>
<reference evidence="9" key="2">
    <citation type="submission" date="2021-04" db="EMBL/GenBank/DDBJ databases">
        <authorList>
            <person name="Gilroy R."/>
        </authorList>
    </citation>
    <scope>NUCLEOTIDE SEQUENCE</scope>
    <source>
        <strain evidence="9">ChiHejej3B27-2180</strain>
    </source>
</reference>
<reference evidence="9" key="1">
    <citation type="journal article" date="2021" name="PeerJ">
        <title>Extensive microbial diversity within the chicken gut microbiome revealed by metagenomics and culture.</title>
        <authorList>
            <person name="Gilroy R."/>
            <person name="Ravi A."/>
            <person name="Getino M."/>
            <person name="Pursley I."/>
            <person name="Horton D.L."/>
            <person name="Alikhan N.F."/>
            <person name="Baker D."/>
            <person name="Gharbi K."/>
            <person name="Hall N."/>
            <person name="Watson M."/>
            <person name="Adriaenssens E.M."/>
            <person name="Foster-Nyarko E."/>
            <person name="Jarju S."/>
            <person name="Secka A."/>
            <person name="Antonio M."/>
            <person name="Oren A."/>
            <person name="Chaudhuri R.R."/>
            <person name="La Ragione R."/>
            <person name="Hildebrand F."/>
            <person name="Pallen M.J."/>
        </authorList>
    </citation>
    <scope>NUCLEOTIDE SEQUENCE</scope>
    <source>
        <strain evidence="9">ChiHejej3B27-2180</strain>
    </source>
</reference>
<dbReference type="PANTHER" id="PTHR30353">
    <property type="entry name" value="INNER MEMBRANE PROTEIN DEDA-RELATED"/>
    <property type="match status" value="1"/>
</dbReference>
<dbReference type="GO" id="GO:0005886">
    <property type="term" value="C:plasma membrane"/>
    <property type="evidence" value="ECO:0007669"/>
    <property type="project" value="UniProtKB-SubCell"/>
</dbReference>
<feature type="transmembrane region" description="Helical" evidence="7">
    <location>
        <begin position="118"/>
        <end position="143"/>
    </location>
</feature>
<evidence type="ECO:0000259" key="8">
    <source>
        <dbReference type="Pfam" id="PF09335"/>
    </source>
</evidence>
<evidence type="ECO:0000256" key="6">
    <source>
        <dbReference type="ARBA" id="ARBA00023136"/>
    </source>
</evidence>
<feature type="transmembrane region" description="Helical" evidence="7">
    <location>
        <begin position="42"/>
        <end position="61"/>
    </location>
</feature>
<organism evidence="9 10">
    <name type="scientific">Candidatus Limosilactobacillus merdipullorum</name>
    <dbReference type="NCBI Taxonomy" id="2838653"/>
    <lineage>
        <taxon>Bacteria</taxon>
        <taxon>Bacillati</taxon>
        <taxon>Bacillota</taxon>
        <taxon>Bacilli</taxon>
        <taxon>Lactobacillales</taxon>
        <taxon>Lactobacillaceae</taxon>
        <taxon>Limosilactobacillus</taxon>
    </lineage>
</organism>
<evidence type="ECO:0000256" key="1">
    <source>
        <dbReference type="ARBA" id="ARBA00004651"/>
    </source>
</evidence>
<evidence type="ECO:0000313" key="9">
    <source>
        <dbReference type="EMBL" id="HIW70382.1"/>
    </source>
</evidence>
<feature type="transmembrane region" description="Helical" evidence="7">
    <location>
        <begin position="15"/>
        <end position="36"/>
    </location>
</feature>
<evidence type="ECO:0000313" key="10">
    <source>
        <dbReference type="Proteomes" id="UP000886878"/>
    </source>
</evidence>
<evidence type="ECO:0000256" key="5">
    <source>
        <dbReference type="ARBA" id="ARBA00022989"/>
    </source>
</evidence>
<dbReference type="PANTHER" id="PTHR30353:SF0">
    <property type="entry name" value="TRANSMEMBRANE PROTEIN"/>
    <property type="match status" value="1"/>
</dbReference>
<dbReference type="EMBL" id="DXGK01000064">
    <property type="protein sequence ID" value="HIW70382.1"/>
    <property type="molecule type" value="Genomic_DNA"/>
</dbReference>
<accession>A0A9D1QNF5</accession>
<comment type="caution">
    <text evidence="9">The sequence shown here is derived from an EMBL/GenBank/DDBJ whole genome shotgun (WGS) entry which is preliminary data.</text>
</comment>
<dbReference type="InterPro" id="IPR032818">
    <property type="entry name" value="DedA-like"/>
</dbReference>
<dbReference type="InterPro" id="IPR032816">
    <property type="entry name" value="VTT_dom"/>
</dbReference>
<feature type="transmembrane region" description="Helical" evidence="7">
    <location>
        <begin position="184"/>
        <end position="206"/>
    </location>
</feature>
<feature type="domain" description="VTT" evidence="8">
    <location>
        <begin position="46"/>
        <end position="170"/>
    </location>
</feature>
<name>A0A9D1QNF5_9LACO</name>
<evidence type="ECO:0000256" key="2">
    <source>
        <dbReference type="ARBA" id="ARBA00010792"/>
    </source>
</evidence>
<keyword evidence="3 7" id="KW-1003">Cell membrane</keyword>
<dbReference type="AlphaFoldDB" id="A0A9D1QNF5"/>
<gene>
    <name evidence="9" type="ORF">H9876_03240</name>
</gene>
<proteinExistence type="inferred from homology"/>
<evidence type="ECO:0000256" key="3">
    <source>
        <dbReference type="ARBA" id="ARBA00022475"/>
    </source>
</evidence>
<dbReference type="Proteomes" id="UP000886878">
    <property type="component" value="Unassembled WGS sequence"/>
</dbReference>
<sequence>MDQLTYVLPHLKQSLSILFGLLGSWGYLILFLIIFAETGLVVFPWLPGESLIFFAASLASLPSSSLRMSLLVPTFFFAALIGDIVNYYIGRYLTHWQWMNKKINGPNLASARKYFDQYGGMAVVFGRFVPLIRTFIPLVAGIANLNLTRFTFATVVGVAIWVALASILGYYFGSLPFVQQHYALIVLLIILVAMLPAICTLIIHLIRRHIIKRNKMM</sequence>